<protein>
    <submittedName>
        <fullName evidence="5">Mandelate racemase/muconate lactonizing enzyme family protein</fullName>
    </submittedName>
</protein>
<dbReference type="SMART" id="SM00922">
    <property type="entry name" value="MR_MLE"/>
    <property type="match status" value="1"/>
</dbReference>
<dbReference type="InterPro" id="IPR046945">
    <property type="entry name" value="RHMD-like"/>
</dbReference>
<dbReference type="SUPFAM" id="SSF54826">
    <property type="entry name" value="Enolase N-terminal domain-like"/>
    <property type="match status" value="1"/>
</dbReference>
<dbReference type="PROSITE" id="PS00908">
    <property type="entry name" value="MR_MLE_1"/>
    <property type="match status" value="1"/>
</dbReference>
<organism evidence="5 6">
    <name type="scientific">Microvirga brassicacearum</name>
    <dbReference type="NCBI Taxonomy" id="2580413"/>
    <lineage>
        <taxon>Bacteria</taxon>
        <taxon>Pseudomonadati</taxon>
        <taxon>Pseudomonadota</taxon>
        <taxon>Alphaproteobacteria</taxon>
        <taxon>Hyphomicrobiales</taxon>
        <taxon>Methylobacteriaceae</taxon>
        <taxon>Microvirga</taxon>
    </lineage>
</organism>
<dbReference type="OrthoDB" id="9775441at2"/>
<keyword evidence="3" id="KW-0460">Magnesium</keyword>
<reference evidence="5 6" key="1">
    <citation type="journal article" date="2019" name="Microorganisms">
        <title>Genome Insights into the Novel Species Microvirga brassicacearum, a Rapeseed Endophyte with Biotechnological Potential.</title>
        <authorList>
            <person name="Jimenez-Gomez A."/>
            <person name="Saati-Santamaria Z."/>
            <person name="Igual J.M."/>
            <person name="Rivas R."/>
            <person name="Mateos P.F."/>
            <person name="Garcia-Fraile P."/>
        </authorList>
    </citation>
    <scope>NUCLEOTIDE SEQUENCE [LARGE SCALE GENOMIC DNA]</scope>
    <source>
        <strain evidence="5 6">CDVBN77</strain>
    </source>
</reference>
<dbReference type="CDD" id="cd03316">
    <property type="entry name" value="MR_like"/>
    <property type="match status" value="1"/>
</dbReference>
<dbReference type="InterPro" id="IPR013342">
    <property type="entry name" value="Mandelate_racemase_C"/>
</dbReference>
<dbReference type="GO" id="GO:0009063">
    <property type="term" value="P:amino acid catabolic process"/>
    <property type="evidence" value="ECO:0007669"/>
    <property type="project" value="InterPro"/>
</dbReference>
<dbReference type="InterPro" id="IPR029065">
    <property type="entry name" value="Enolase_C-like"/>
</dbReference>
<gene>
    <name evidence="5" type="ORF">FEZ63_18485</name>
</gene>
<evidence type="ECO:0000256" key="1">
    <source>
        <dbReference type="ARBA" id="ARBA00001946"/>
    </source>
</evidence>
<dbReference type="GO" id="GO:0016052">
    <property type="term" value="P:carbohydrate catabolic process"/>
    <property type="evidence" value="ECO:0007669"/>
    <property type="project" value="TreeGrafter"/>
</dbReference>
<feature type="domain" description="Mandelate racemase/muconate lactonizing enzyme C-terminal" evidence="4">
    <location>
        <begin position="160"/>
        <end position="256"/>
    </location>
</feature>
<dbReference type="EMBL" id="VCMV01000035">
    <property type="protein sequence ID" value="KAB0265462.1"/>
    <property type="molecule type" value="Genomic_DNA"/>
</dbReference>
<dbReference type="InterPro" id="IPR013341">
    <property type="entry name" value="Mandelate_racemase_N_dom"/>
</dbReference>
<proteinExistence type="predicted"/>
<evidence type="ECO:0000313" key="6">
    <source>
        <dbReference type="Proteomes" id="UP000325684"/>
    </source>
</evidence>
<dbReference type="InterPro" id="IPR018110">
    <property type="entry name" value="Mandel_Rmase/mucon_lact_enz_CS"/>
</dbReference>
<keyword evidence="2" id="KW-0479">Metal-binding</keyword>
<dbReference type="Pfam" id="PF13378">
    <property type="entry name" value="MR_MLE_C"/>
    <property type="match status" value="1"/>
</dbReference>
<comment type="caution">
    <text evidence="5">The sequence shown here is derived from an EMBL/GenBank/DDBJ whole genome shotgun (WGS) entry which is preliminary data.</text>
</comment>
<dbReference type="AlphaFoldDB" id="A0A5N3P6V2"/>
<dbReference type="SFLD" id="SFLDS00001">
    <property type="entry name" value="Enolase"/>
    <property type="match status" value="1"/>
</dbReference>
<dbReference type="Gene3D" id="3.20.20.120">
    <property type="entry name" value="Enolase-like C-terminal domain"/>
    <property type="match status" value="1"/>
</dbReference>
<evidence type="ECO:0000259" key="4">
    <source>
        <dbReference type="SMART" id="SM00922"/>
    </source>
</evidence>
<dbReference type="GO" id="GO:0000287">
    <property type="term" value="F:magnesium ion binding"/>
    <property type="evidence" value="ECO:0007669"/>
    <property type="project" value="TreeGrafter"/>
</dbReference>
<dbReference type="RefSeq" id="WP_150947219.1">
    <property type="nucleotide sequence ID" value="NZ_VCMV01000035.1"/>
</dbReference>
<dbReference type="SUPFAM" id="SSF51604">
    <property type="entry name" value="Enolase C-terminal domain-like"/>
    <property type="match status" value="1"/>
</dbReference>
<evidence type="ECO:0000256" key="3">
    <source>
        <dbReference type="ARBA" id="ARBA00022842"/>
    </source>
</evidence>
<keyword evidence="6" id="KW-1185">Reference proteome</keyword>
<evidence type="ECO:0000313" key="5">
    <source>
        <dbReference type="EMBL" id="KAB0265462.1"/>
    </source>
</evidence>
<dbReference type="Proteomes" id="UP000325684">
    <property type="component" value="Unassembled WGS sequence"/>
</dbReference>
<evidence type="ECO:0000256" key="2">
    <source>
        <dbReference type="ARBA" id="ARBA00022723"/>
    </source>
</evidence>
<dbReference type="Pfam" id="PF02746">
    <property type="entry name" value="MR_MLE_N"/>
    <property type="match status" value="1"/>
</dbReference>
<accession>A0A5N3P6V2</accession>
<comment type="cofactor">
    <cofactor evidence="1">
        <name>Mg(2+)</name>
        <dbReference type="ChEBI" id="CHEBI:18420"/>
    </cofactor>
</comment>
<dbReference type="Gene3D" id="3.30.390.10">
    <property type="entry name" value="Enolase-like, N-terminal domain"/>
    <property type="match status" value="1"/>
</dbReference>
<name>A0A5N3P6V2_9HYPH</name>
<dbReference type="PANTHER" id="PTHR13794:SF58">
    <property type="entry name" value="MITOCHONDRIAL ENOLASE SUPERFAMILY MEMBER 1"/>
    <property type="match status" value="1"/>
</dbReference>
<dbReference type="GO" id="GO:0016836">
    <property type="term" value="F:hydro-lyase activity"/>
    <property type="evidence" value="ECO:0007669"/>
    <property type="project" value="TreeGrafter"/>
</dbReference>
<sequence>MKITSLTAIPLQASFADIFGGADKVPPHISTPASHFRRIKRTGQVTTLVVVQGDDGSVGYGEAFGLPHPYAASALVNHVVAPFLIGATVGRPAEMMADLSRYFAALGSTRGPAMEALSGVDIALWDLQARAKGVPLATLLGGTPGPVATYVSPVGMHETVEASAQAALSFVEQGFTAIKLKIGRGRDTDVAHLAAVREAVGSAMPLFVDANCAYDVATAIKIASALEPFDIGWFEEPIPPDNPQALAQVRRASPVPIAAGENEFTMDAYKALVEAEAVDFLQPNITRSGGVSGLLDVGALCEQSGIKMAPHGVGGCVAVGASLHACRAAQAFHSYEANRLLNPLRDNLGVHPVRLENGCLIAEAQPGHAGEPHLEKLAKYRLGSGEYRRNEVA</sequence>
<dbReference type="InterPro" id="IPR036849">
    <property type="entry name" value="Enolase-like_C_sf"/>
</dbReference>
<dbReference type="PANTHER" id="PTHR13794">
    <property type="entry name" value="ENOLASE SUPERFAMILY, MANDELATE RACEMASE"/>
    <property type="match status" value="1"/>
</dbReference>
<dbReference type="InterPro" id="IPR029017">
    <property type="entry name" value="Enolase-like_N"/>
</dbReference>